<evidence type="ECO:0000259" key="2">
    <source>
        <dbReference type="Pfam" id="PF00339"/>
    </source>
</evidence>
<dbReference type="AlphaFoldDB" id="A0A8H4QNM9"/>
<dbReference type="EMBL" id="JAACJL010000045">
    <property type="protein sequence ID" value="KAF4614133.1"/>
    <property type="molecule type" value="Genomic_DNA"/>
</dbReference>
<sequence>MNNVFALHSRSIMMPHIRPHSDGTAMPVASSSASVSNMSSYATSARSTSSRSSRGNGEMKEFHYDVKSRKGNSFATLTLVAERLFSKHIPTVLQDKNVEGRVHLRLGSPETIKAVTISVQGQYLTGANPDQQVTFLDLSYTLWSQSSGKPPNSNGLHQHSLSPTGLISSSSSSKFDGKLHGDYTWPFSIPLPKDITLPYGKNNELKTFPLPQTFNERLAKGSINYEVYLRISRGKFQPDDRASVKFGFIPISRPPPFSPMRRLSYQENSPLLGPSADPEGWYSKGPITVAGHVGNHRLAHVACTLFLARPLCYTRGSLIPCCLRLESGDRQALDLISAPTAISVFLMRRIRYHSSHHKVGSAYAKDTIEYSQPAVWWPSHTERQEASLNHGPSWGHERARILNGEIHLKPDLKPTSAMLDFRIEYSVVFFPFRVAGFEPSSQDPLLEYPVEIVTSYAHGPRPRKFAPHGYEADRHAQQPLHYSFDFPSLDQP</sequence>
<protein>
    <recommendedName>
        <fullName evidence="2">Arrestin-like N-terminal domain-containing protein</fullName>
    </recommendedName>
</protein>
<feature type="region of interest" description="Disordered" evidence="1">
    <location>
        <begin position="147"/>
        <end position="167"/>
    </location>
</feature>
<keyword evidence="4" id="KW-1185">Reference proteome</keyword>
<dbReference type="Gene3D" id="2.60.40.640">
    <property type="match status" value="1"/>
</dbReference>
<dbReference type="Pfam" id="PF00339">
    <property type="entry name" value="Arrestin_N"/>
    <property type="match status" value="1"/>
</dbReference>
<organism evidence="3 4">
    <name type="scientific">Agrocybe pediades</name>
    <dbReference type="NCBI Taxonomy" id="84607"/>
    <lineage>
        <taxon>Eukaryota</taxon>
        <taxon>Fungi</taxon>
        <taxon>Dikarya</taxon>
        <taxon>Basidiomycota</taxon>
        <taxon>Agaricomycotina</taxon>
        <taxon>Agaricomycetes</taxon>
        <taxon>Agaricomycetidae</taxon>
        <taxon>Agaricales</taxon>
        <taxon>Agaricineae</taxon>
        <taxon>Strophariaceae</taxon>
        <taxon>Agrocybe</taxon>
    </lineage>
</organism>
<evidence type="ECO:0000313" key="3">
    <source>
        <dbReference type="EMBL" id="KAF4614133.1"/>
    </source>
</evidence>
<evidence type="ECO:0000313" key="4">
    <source>
        <dbReference type="Proteomes" id="UP000521872"/>
    </source>
</evidence>
<accession>A0A8H4QNM9</accession>
<reference evidence="3 4" key="1">
    <citation type="submission" date="2019-12" db="EMBL/GenBank/DDBJ databases">
        <authorList>
            <person name="Floudas D."/>
            <person name="Bentzer J."/>
            <person name="Ahren D."/>
            <person name="Johansson T."/>
            <person name="Persson P."/>
            <person name="Tunlid A."/>
        </authorList>
    </citation>
    <scope>NUCLEOTIDE SEQUENCE [LARGE SCALE GENOMIC DNA]</scope>
    <source>
        <strain evidence="3 4">CBS 102.39</strain>
    </source>
</reference>
<proteinExistence type="predicted"/>
<evidence type="ECO:0000256" key="1">
    <source>
        <dbReference type="SAM" id="MobiDB-lite"/>
    </source>
</evidence>
<feature type="domain" description="Arrestin-like N-terminal" evidence="2">
    <location>
        <begin position="94"/>
        <end position="240"/>
    </location>
</feature>
<dbReference type="InterPro" id="IPR014752">
    <property type="entry name" value="Arrestin-like_C"/>
</dbReference>
<gene>
    <name evidence="3" type="ORF">D9613_007830</name>
</gene>
<dbReference type="InterPro" id="IPR011021">
    <property type="entry name" value="Arrestin-like_N"/>
</dbReference>
<name>A0A8H4QNM9_9AGAR</name>
<dbReference type="Proteomes" id="UP000521872">
    <property type="component" value="Unassembled WGS sequence"/>
</dbReference>
<comment type="caution">
    <text evidence="3">The sequence shown here is derived from an EMBL/GenBank/DDBJ whole genome shotgun (WGS) entry which is preliminary data.</text>
</comment>